<proteinExistence type="predicted"/>
<gene>
    <name evidence="1" type="ORF">JYZ213_LOCUS46558</name>
</gene>
<dbReference type="EMBL" id="CAJNOG010005877">
    <property type="protein sequence ID" value="CAF1555281.1"/>
    <property type="molecule type" value="Genomic_DNA"/>
</dbReference>
<organism evidence="1 2">
    <name type="scientific">Adineta steineri</name>
    <dbReference type="NCBI Taxonomy" id="433720"/>
    <lineage>
        <taxon>Eukaryota</taxon>
        <taxon>Metazoa</taxon>
        <taxon>Spiralia</taxon>
        <taxon>Gnathifera</taxon>
        <taxon>Rotifera</taxon>
        <taxon>Eurotatoria</taxon>
        <taxon>Bdelloidea</taxon>
        <taxon>Adinetida</taxon>
        <taxon>Adinetidae</taxon>
        <taxon>Adineta</taxon>
    </lineage>
</organism>
<feature type="non-terminal residue" evidence="1">
    <location>
        <position position="1"/>
    </location>
</feature>
<reference evidence="1" key="1">
    <citation type="submission" date="2021-02" db="EMBL/GenBank/DDBJ databases">
        <authorList>
            <person name="Nowell W R."/>
        </authorList>
    </citation>
    <scope>NUCLEOTIDE SEQUENCE</scope>
</reference>
<evidence type="ECO:0000313" key="1">
    <source>
        <dbReference type="EMBL" id="CAF1555281.1"/>
    </source>
</evidence>
<protein>
    <submittedName>
        <fullName evidence="1">Uncharacterized protein</fullName>
    </submittedName>
</protein>
<sequence length="55" mass="6639">QFRSSSHQWKDINVINSDNTNMRDKESIQNEIRLYVKESLEKIKSNNIEELWKDS</sequence>
<dbReference type="AlphaFoldDB" id="A0A815XB07"/>
<name>A0A815XB07_9BILA</name>
<evidence type="ECO:0000313" key="2">
    <source>
        <dbReference type="Proteomes" id="UP000663845"/>
    </source>
</evidence>
<dbReference type="Proteomes" id="UP000663845">
    <property type="component" value="Unassembled WGS sequence"/>
</dbReference>
<comment type="caution">
    <text evidence="1">The sequence shown here is derived from an EMBL/GenBank/DDBJ whole genome shotgun (WGS) entry which is preliminary data.</text>
</comment>
<accession>A0A815XB07</accession>